<evidence type="ECO:0000259" key="8">
    <source>
        <dbReference type="PROSITE" id="PS51332"/>
    </source>
</evidence>
<dbReference type="CDD" id="cd01335">
    <property type="entry name" value="Radical_SAM"/>
    <property type="match status" value="1"/>
</dbReference>
<dbReference type="SFLD" id="SFLDG01082">
    <property type="entry name" value="B12-binding_domain_containing"/>
    <property type="match status" value="1"/>
</dbReference>
<dbReference type="Proteomes" id="UP000521676">
    <property type="component" value="Unassembled WGS sequence"/>
</dbReference>
<dbReference type="CDD" id="cd02068">
    <property type="entry name" value="radical_SAM_B12_BD"/>
    <property type="match status" value="1"/>
</dbReference>
<evidence type="ECO:0000256" key="6">
    <source>
        <dbReference type="ARBA" id="ARBA00023004"/>
    </source>
</evidence>
<evidence type="ECO:0000256" key="2">
    <source>
        <dbReference type="ARBA" id="ARBA00022603"/>
    </source>
</evidence>
<evidence type="ECO:0000313" key="10">
    <source>
        <dbReference type="EMBL" id="NWJ45198.1"/>
    </source>
</evidence>
<dbReference type="Gene3D" id="3.80.30.20">
    <property type="entry name" value="tm_1862 like domain"/>
    <property type="match status" value="1"/>
</dbReference>
<dbReference type="GO" id="GO:0005829">
    <property type="term" value="C:cytosol"/>
    <property type="evidence" value="ECO:0007669"/>
    <property type="project" value="TreeGrafter"/>
</dbReference>
<keyword evidence="6" id="KW-0408">Iron</keyword>
<evidence type="ECO:0000256" key="7">
    <source>
        <dbReference type="ARBA" id="ARBA00023014"/>
    </source>
</evidence>
<dbReference type="SFLD" id="SFLDG01123">
    <property type="entry name" value="methyltransferase_(Class_B)"/>
    <property type="match status" value="1"/>
</dbReference>
<evidence type="ECO:0000313" key="13">
    <source>
        <dbReference type="Proteomes" id="UP001431572"/>
    </source>
</evidence>
<dbReference type="SFLD" id="SFLDS00029">
    <property type="entry name" value="Radical_SAM"/>
    <property type="match status" value="1"/>
</dbReference>
<evidence type="ECO:0000256" key="1">
    <source>
        <dbReference type="ARBA" id="ARBA00001966"/>
    </source>
</evidence>
<dbReference type="SUPFAM" id="SSF102114">
    <property type="entry name" value="Radical SAM enzymes"/>
    <property type="match status" value="1"/>
</dbReference>
<dbReference type="SMART" id="SM00729">
    <property type="entry name" value="Elp3"/>
    <property type="match status" value="1"/>
</dbReference>
<keyword evidence="13" id="KW-1185">Reference proteome</keyword>
<dbReference type="Pfam" id="PF04055">
    <property type="entry name" value="Radical_SAM"/>
    <property type="match status" value="1"/>
</dbReference>
<evidence type="ECO:0000313" key="11">
    <source>
        <dbReference type="EMBL" id="WJW67076.1"/>
    </source>
</evidence>
<dbReference type="InterPro" id="IPR023404">
    <property type="entry name" value="rSAM_horseshoe"/>
</dbReference>
<name>A0A8T7LT37_9CHLR</name>
<evidence type="ECO:0000256" key="4">
    <source>
        <dbReference type="ARBA" id="ARBA00022691"/>
    </source>
</evidence>
<sequence>MRLNLIWPESESLVWHLQPRNLTTYPVSLTLLAALTPDNWDIKIIDERIGEKIDFDEQVDLVGIAVRTLLAPRAYQIAAEYRKRGVKVVMGGPHVSVLPSEASMKADAIVIGEAEPVWSEVIKDFEAGQLKRYYKSDGLPALGNHPIPRYDLVKGKDYSAMIQIESSRGCPHTCSYCSVPDLYGKSYRERSVSQLLEEIAMFKEMWFNEVPDMPGAPKRKLHISFVDDNIWPKRKHTREMLEALTKLDVEWSAQASIVSLRDPEFLALAKESGCQLFGIGLESINQESLLEVNKKINQVDQFSETIQMIHDHNIGIQGYFMFGFDHDKPDGFDKTADFIIENHIEMPVFFILTPYPGTSFYNHLNSQGRIFNRNWARYDAHNLVINMKGMSNEDLKEGFLHIHEKVYGPGYIDKRLAHLPEFNFFRFANKHLEEFGQKLRGHWDEVEEKDRQMAAIVTEKKKFNLPVGNSAPQVTLN</sequence>
<feature type="domain" description="Radical SAM core" evidence="9">
    <location>
        <begin position="156"/>
        <end position="391"/>
    </location>
</feature>
<accession>A0A8T7LT37</accession>
<keyword evidence="3" id="KW-0808">Transferase</keyword>
<dbReference type="Proteomes" id="UP001431572">
    <property type="component" value="Chromosome 1"/>
</dbReference>
<organism evidence="10 12">
    <name type="scientific">Candidatus Chlorohelix allophototropha</name>
    <dbReference type="NCBI Taxonomy" id="3003348"/>
    <lineage>
        <taxon>Bacteria</taxon>
        <taxon>Bacillati</taxon>
        <taxon>Chloroflexota</taxon>
        <taxon>Chloroflexia</taxon>
        <taxon>Candidatus Chloroheliales</taxon>
        <taxon>Candidatus Chloroheliaceae</taxon>
        <taxon>Candidatus Chlorohelix</taxon>
    </lineage>
</organism>
<dbReference type="InterPro" id="IPR034466">
    <property type="entry name" value="Methyltransferase_Class_B"/>
</dbReference>
<evidence type="ECO:0000256" key="3">
    <source>
        <dbReference type="ARBA" id="ARBA00022679"/>
    </source>
</evidence>
<dbReference type="GO" id="GO:0046872">
    <property type="term" value="F:metal ion binding"/>
    <property type="evidence" value="ECO:0007669"/>
    <property type="project" value="UniProtKB-KW"/>
</dbReference>
<dbReference type="InterPro" id="IPR007197">
    <property type="entry name" value="rSAM"/>
</dbReference>
<dbReference type="InterPro" id="IPR006638">
    <property type="entry name" value="Elp3/MiaA/NifB-like_rSAM"/>
</dbReference>
<dbReference type="InterPro" id="IPR058240">
    <property type="entry name" value="rSAM_sf"/>
</dbReference>
<feature type="domain" description="B12-binding" evidence="8">
    <location>
        <begin position="41"/>
        <end position="132"/>
    </location>
</feature>
<dbReference type="PROSITE" id="PS51918">
    <property type="entry name" value="RADICAL_SAM"/>
    <property type="match status" value="1"/>
</dbReference>
<dbReference type="Pfam" id="PF02310">
    <property type="entry name" value="B12-binding"/>
    <property type="match status" value="1"/>
</dbReference>
<keyword evidence="5" id="KW-0479">Metal-binding</keyword>
<dbReference type="GO" id="GO:0003824">
    <property type="term" value="F:catalytic activity"/>
    <property type="evidence" value="ECO:0007669"/>
    <property type="project" value="InterPro"/>
</dbReference>
<dbReference type="PROSITE" id="PS51332">
    <property type="entry name" value="B12_BINDING"/>
    <property type="match status" value="1"/>
</dbReference>
<dbReference type="PANTHER" id="PTHR43409">
    <property type="entry name" value="ANAEROBIC MAGNESIUM-PROTOPORPHYRIN IX MONOMETHYL ESTER CYCLASE-RELATED"/>
    <property type="match status" value="1"/>
</dbReference>
<evidence type="ECO:0000256" key="5">
    <source>
        <dbReference type="ARBA" id="ARBA00022723"/>
    </source>
</evidence>
<reference evidence="11" key="2">
    <citation type="journal article" date="2024" name="Nature">
        <title>Anoxygenic phototroph of the Chloroflexota uses a type I reaction centre.</title>
        <authorList>
            <person name="Tsuji J.M."/>
            <person name="Shaw N.A."/>
            <person name="Nagashima S."/>
            <person name="Venkiteswaran J.J."/>
            <person name="Schiff S.L."/>
            <person name="Watanabe T."/>
            <person name="Fukui M."/>
            <person name="Hanada S."/>
            <person name="Tank M."/>
            <person name="Neufeld J.D."/>
        </authorList>
    </citation>
    <scope>NUCLEOTIDE SEQUENCE</scope>
    <source>
        <strain evidence="11">L227-S17</strain>
    </source>
</reference>
<evidence type="ECO:0000313" key="12">
    <source>
        <dbReference type="Proteomes" id="UP000521676"/>
    </source>
</evidence>
<keyword evidence="4" id="KW-0949">S-adenosyl-L-methionine</keyword>
<dbReference type="GO" id="GO:0051539">
    <property type="term" value="F:4 iron, 4 sulfur cluster binding"/>
    <property type="evidence" value="ECO:0007669"/>
    <property type="project" value="UniProtKB-KW"/>
</dbReference>
<proteinExistence type="predicted"/>
<dbReference type="Gene3D" id="3.40.50.280">
    <property type="entry name" value="Cobalamin-binding domain"/>
    <property type="match status" value="1"/>
</dbReference>
<keyword evidence="2" id="KW-0489">Methyltransferase</keyword>
<dbReference type="AlphaFoldDB" id="A0A8T7LT37"/>
<dbReference type="InterPro" id="IPR006158">
    <property type="entry name" value="Cobalamin-bd"/>
</dbReference>
<dbReference type="RefSeq" id="WP_341468972.1">
    <property type="nucleotide sequence ID" value="NZ_CP128399.1"/>
</dbReference>
<dbReference type="InterPro" id="IPR051198">
    <property type="entry name" value="BchE-like"/>
</dbReference>
<dbReference type="EMBL" id="JACATZ010000001">
    <property type="protein sequence ID" value="NWJ45198.1"/>
    <property type="molecule type" value="Genomic_DNA"/>
</dbReference>
<dbReference type="EMBL" id="CP128399">
    <property type="protein sequence ID" value="WJW67076.1"/>
    <property type="molecule type" value="Genomic_DNA"/>
</dbReference>
<dbReference type="GO" id="GO:0031419">
    <property type="term" value="F:cobalamin binding"/>
    <property type="evidence" value="ECO:0007669"/>
    <property type="project" value="InterPro"/>
</dbReference>
<reference evidence="10 12" key="1">
    <citation type="submission" date="2020-06" db="EMBL/GenBank/DDBJ databases">
        <title>Anoxygenic phototrophic Chloroflexota member uses a Type I reaction center.</title>
        <authorList>
            <person name="Tsuji J.M."/>
            <person name="Shaw N.A."/>
            <person name="Nagashima S."/>
            <person name="Venkiteswaran J."/>
            <person name="Schiff S.L."/>
            <person name="Hanada S."/>
            <person name="Tank M."/>
            <person name="Neufeld J.D."/>
        </authorList>
    </citation>
    <scope>NUCLEOTIDE SEQUENCE [LARGE SCALE GENOMIC DNA]</scope>
    <source>
        <strain evidence="10">L227-S17</strain>
    </source>
</reference>
<evidence type="ECO:0000259" key="9">
    <source>
        <dbReference type="PROSITE" id="PS51918"/>
    </source>
</evidence>
<keyword evidence="7" id="KW-0411">Iron-sulfur</keyword>
<protein>
    <submittedName>
        <fullName evidence="10">B12-binding domain-containing radical SAM protein</fullName>
    </submittedName>
</protein>
<dbReference type="PANTHER" id="PTHR43409:SF7">
    <property type="entry name" value="BLL1977 PROTEIN"/>
    <property type="match status" value="1"/>
</dbReference>
<comment type="cofactor">
    <cofactor evidence="1">
        <name>[4Fe-4S] cluster</name>
        <dbReference type="ChEBI" id="CHEBI:49883"/>
    </cofactor>
</comment>
<gene>
    <name evidence="10" type="ORF">HXX08_04885</name>
    <name evidence="11" type="ORF">OZ401_000325</name>
</gene>